<dbReference type="HOGENOM" id="CLU_1550455_0_0_1"/>
<dbReference type="PROSITE" id="PS51257">
    <property type="entry name" value="PROKAR_LIPOPROTEIN"/>
    <property type="match status" value="1"/>
</dbReference>
<dbReference type="PaxDb" id="55529-EKX50649"/>
<gene>
    <name evidence="2" type="ORF">GUITHDRAFT_103876</name>
</gene>
<dbReference type="AlphaFoldDB" id="L1JQS9"/>
<dbReference type="Proteomes" id="UP000011087">
    <property type="component" value="Unassembled WGS sequence"/>
</dbReference>
<dbReference type="RefSeq" id="XP_005837629.1">
    <property type="nucleotide sequence ID" value="XM_005837572.1"/>
</dbReference>
<keyword evidence="1" id="KW-0812">Transmembrane</keyword>
<evidence type="ECO:0000313" key="2">
    <source>
        <dbReference type="EMBL" id="EKX50649.1"/>
    </source>
</evidence>
<keyword evidence="1" id="KW-1133">Transmembrane helix</keyword>
<dbReference type="EnsemblProtists" id="EKX50649">
    <property type="protein sequence ID" value="EKX50649"/>
    <property type="gene ID" value="GUITHDRAFT_103876"/>
</dbReference>
<reference evidence="2 4" key="1">
    <citation type="journal article" date="2012" name="Nature">
        <title>Algal genomes reveal evolutionary mosaicism and the fate of nucleomorphs.</title>
        <authorList>
            <consortium name="DOE Joint Genome Institute"/>
            <person name="Curtis B.A."/>
            <person name="Tanifuji G."/>
            <person name="Burki F."/>
            <person name="Gruber A."/>
            <person name="Irimia M."/>
            <person name="Maruyama S."/>
            <person name="Arias M.C."/>
            <person name="Ball S.G."/>
            <person name="Gile G.H."/>
            <person name="Hirakawa Y."/>
            <person name="Hopkins J.F."/>
            <person name="Kuo A."/>
            <person name="Rensing S.A."/>
            <person name="Schmutz J."/>
            <person name="Symeonidi A."/>
            <person name="Elias M."/>
            <person name="Eveleigh R.J."/>
            <person name="Herman E.K."/>
            <person name="Klute M.J."/>
            <person name="Nakayama T."/>
            <person name="Obornik M."/>
            <person name="Reyes-Prieto A."/>
            <person name="Armbrust E.V."/>
            <person name="Aves S.J."/>
            <person name="Beiko R.G."/>
            <person name="Coutinho P."/>
            <person name="Dacks J.B."/>
            <person name="Durnford D.G."/>
            <person name="Fast N.M."/>
            <person name="Green B.R."/>
            <person name="Grisdale C.J."/>
            <person name="Hempel F."/>
            <person name="Henrissat B."/>
            <person name="Hoppner M.P."/>
            <person name="Ishida K."/>
            <person name="Kim E."/>
            <person name="Koreny L."/>
            <person name="Kroth P.G."/>
            <person name="Liu Y."/>
            <person name="Malik S.B."/>
            <person name="Maier U.G."/>
            <person name="McRose D."/>
            <person name="Mock T."/>
            <person name="Neilson J.A."/>
            <person name="Onodera N.T."/>
            <person name="Poole A.M."/>
            <person name="Pritham E.J."/>
            <person name="Richards T.A."/>
            <person name="Rocap G."/>
            <person name="Roy S.W."/>
            <person name="Sarai C."/>
            <person name="Schaack S."/>
            <person name="Shirato S."/>
            <person name="Slamovits C.H."/>
            <person name="Spencer D.F."/>
            <person name="Suzuki S."/>
            <person name="Worden A.Z."/>
            <person name="Zauner S."/>
            <person name="Barry K."/>
            <person name="Bell C."/>
            <person name="Bharti A.K."/>
            <person name="Crow J.A."/>
            <person name="Grimwood J."/>
            <person name="Kramer R."/>
            <person name="Lindquist E."/>
            <person name="Lucas S."/>
            <person name="Salamov A."/>
            <person name="McFadden G.I."/>
            <person name="Lane C.E."/>
            <person name="Keeling P.J."/>
            <person name="Gray M.W."/>
            <person name="Grigoriev I.V."/>
            <person name="Archibald J.M."/>
        </authorList>
    </citation>
    <scope>NUCLEOTIDE SEQUENCE</scope>
    <source>
        <strain evidence="2 4">CCMP2712</strain>
    </source>
</reference>
<feature type="transmembrane region" description="Helical" evidence="1">
    <location>
        <begin position="52"/>
        <end position="72"/>
    </location>
</feature>
<protein>
    <recommendedName>
        <fullName evidence="5">Sugar phosphate transporter domain-containing protein</fullName>
    </recommendedName>
</protein>
<sequence length="173" mass="19159">MKSNTEQKAAFMRSLWQGFLPVMAYACSSIYMVISQAYVLRHNKAKDVNYSTLLLMYQNICGIMLYFPAVYLGWQTFAFFDTKAAYIMLPNSALFAIMVYSSTQAIRTLAVPMMSMLRNLAPITITLGPAPSNGVLFSMVLLIFGAYVAALNDLAFSLEAISSYSANSSSTRI</sequence>
<dbReference type="KEGG" id="gtt:GUITHDRAFT_103876"/>
<evidence type="ECO:0008006" key="5">
    <source>
        <dbReference type="Google" id="ProtNLM"/>
    </source>
</evidence>
<evidence type="ECO:0000256" key="1">
    <source>
        <dbReference type="SAM" id="Phobius"/>
    </source>
</evidence>
<dbReference type="GeneID" id="17307125"/>
<evidence type="ECO:0000313" key="3">
    <source>
        <dbReference type="EnsemblProtists" id="EKX50649"/>
    </source>
</evidence>
<dbReference type="EMBL" id="JH992978">
    <property type="protein sequence ID" value="EKX50649.1"/>
    <property type="molecule type" value="Genomic_DNA"/>
</dbReference>
<organism evidence="2">
    <name type="scientific">Guillardia theta (strain CCMP2712)</name>
    <name type="common">Cryptophyte</name>
    <dbReference type="NCBI Taxonomy" id="905079"/>
    <lineage>
        <taxon>Eukaryota</taxon>
        <taxon>Cryptophyceae</taxon>
        <taxon>Pyrenomonadales</taxon>
        <taxon>Geminigeraceae</taxon>
        <taxon>Guillardia</taxon>
    </lineage>
</organism>
<keyword evidence="1" id="KW-0472">Membrane</keyword>
<keyword evidence="4" id="KW-1185">Reference proteome</keyword>
<feature type="transmembrane region" description="Helical" evidence="1">
    <location>
        <begin position="20"/>
        <end position="40"/>
    </location>
</feature>
<reference evidence="3" key="3">
    <citation type="submission" date="2016-03" db="UniProtKB">
        <authorList>
            <consortium name="EnsemblProtists"/>
        </authorList>
    </citation>
    <scope>IDENTIFICATION</scope>
</reference>
<dbReference type="OrthoDB" id="417037at2759"/>
<evidence type="ECO:0000313" key="4">
    <source>
        <dbReference type="Proteomes" id="UP000011087"/>
    </source>
</evidence>
<feature type="transmembrane region" description="Helical" evidence="1">
    <location>
        <begin position="84"/>
        <end position="102"/>
    </location>
</feature>
<reference evidence="4" key="2">
    <citation type="submission" date="2012-11" db="EMBL/GenBank/DDBJ databases">
        <authorList>
            <person name="Kuo A."/>
            <person name="Curtis B.A."/>
            <person name="Tanifuji G."/>
            <person name="Burki F."/>
            <person name="Gruber A."/>
            <person name="Irimia M."/>
            <person name="Maruyama S."/>
            <person name="Arias M.C."/>
            <person name="Ball S.G."/>
            <person name="Gile G.H."/>
            <person name="Hirakawa Y."/>
            <person name="Hopkins J.F."/>
            <person name="Rensing S.A."/>
            <person name="Schmutz J."/>
            <person name="Symeonidi A."/>
            <person name="Elias M."/>
            <person name="Eveleigh R.J."/>
            <person name="Herman E.K."/>
            <person name="Klute M.J."/>
            <person name="Nakayama T."/>
            <person name="Obornik M."/>
            <person name="Reyes-Prieto A."/>
            <person name="Armbrust E.V."/>
            <person name="Aves S.J."/>
            <person name="Beiko R.G."/>
            <person name="Coutinho P."/>
            <person name="Dacks J.B."/>
            <person name="Durnford D.G."/>
            <person name="Fast N.M."/>
            <person name="Green B.R."/>
            <person name="Grisdale C."/>
            <person name="Hempe F."/>
            <person name="Henrissat B."/>
            <person name="Hoppner M.P."/>
            <person name="Ishida K.-I."/>
            <person name="Kim E."/>
            <person name="Koreny L."/>
            <person name="Kroth P.G."/>
            <person name="Liu Y."/>
            <person name="Malik S.-B."/>
            <person name="Maier U.G."/>
            <person name="McRose D."/>
            <person name="Mock T."/>
            <person name="Neilson J.A."/>
            <person name="Onodera N.T."/>
            <person name="Poole A.M."/>
            <person name="Pritham E.J."/>
            <person name="Richards T.A."/>
            <person name="Rocap G."/>
            <person name="Roy S.W."/>
            <person name="Sarai C."/>
            <person name="Schaack S."/>
            <person name="Shirato S."/>
            <person name="Slamovits C.H."/>
            <person name="Spencer D.F."/>
            <person name="Suzuki S."/>
            <person name="Worden A.Z."/>
            <person name="Zauner S."/>
            <person name="Barry K."/>
            <person name="Bell C."/>
            <person name="Bharti A.K."/>
            <person name="Crow J.A."/>
            <person name="Grimwood J."/>
            <person name="Kramer R."/>
            <person name="Lindquist E."/>
            <person name="Lucas S."/>
            <person name="Salamov A."/>
            <person name="McFadden G.I."/>
            <person name="Lane C.E."/>
            <person name="Keeling P.J."/>
            <person name="Gray M.W."/>
            <person name="Grigoriev I.V."/>
            <person name="Archibald J.M."/>
        </authorList>
    </citation>
    <scope>NUCLEOTIDE SEQUENCE</scope>
    <source>
        <strain evidence="4">CCMP2712</strain>
    </source>
</reference>
<accession>L1JQS9</accession>
<proteinExistence type="predicted"/>
<feature type="transmembrane region" description="Helical" evidence="1">
    <location>
        <begin position="123"/>
        <end position="149"/>
    </location>
</feature>
<name>L1JQS9_GUITC</name>